<dbReference type="Proteomes" id="UP001165541">
    <property type="component" value="Unassembled WGS sequence"/>
</dbReference>
<dbReference type="Gene3D" id="3.40.50.2300">
    <property type="match status" value="2"/>
</dbReference>
<dbReference type="SUPFAM" id="SSF53822">
    <property type="entry name" value="Periplasmic binding protein-like I"/>
    <property type="match status" value="1"/>
</dbReference>
<dbReference type="InterPro" id="IPR028081">
    <property type="entry name" value="Leu-bd"/>
</dbReference>
<comment type="similarity">
    <text evidence="1">Belongs to the leucine-binding protein family.</text>
</comment>
<dbReference type="RefSeq" id="WP_251781338.1">
    <property type="nucleotide sequence ID" value="NZ_JAMKFE010000023.1"/>
</dbReference>
<gene>
    <name evidence="5" type="ORF">M8A51_24950</name>
</gene>
<dbReference type="InterPro" id="IPR028082">
    <property type="entry name" value="Peripla_BP_I"/>
</dbReference>
<protein>
    <submittedName>
        <fullName evidence="5">ABC transporter substrate-binding protein</fullName>
    </submittedName>
</protein>
<keyword evidence="6" id="KW-1185">Reference proteome</keyword>
<evidence type="ECO:0000256" key="3">
    <source>
        <dbReference type="SAM" id="SignalP"/>
    </source>
</evidence>
<keyword evidence="2 3" id="KW-0732">Signal</keyword>
<dbReference type="CDD" id="cd06333">
    <property type="entry name" value="PBP1_ABC_RPA1789-like"/>
    <property type="match status" value="1"/>
</dbReference>
<sequence>MKAVFKAGLAVIAVATSGTALADLTIGVVLPLTGPASGLGIPMQNGFKLWPQTIAGEKVRLVILDDATDPSKGVQNARRLVTEDKVDVLMGSGATPVAIPMADVAAEAKTPHLAMSPAPLPAGKDHWTFRLPQSNGVMANAIVAHMQKSGVKTVGFIGYTDAYGESWLQELKPRLEKASIQLVATERFARADTSVTAQALKLTSANPDAMVIVASGSGAAMPQLALVDRGYKGKYYQTHAAATRDLMRVGGKAVEGTFVSSGPVVVAEQLSDEHPSKAQGLKFVQAYEKMFGAGTRNQLAAHSYDGHLLLEQVVPVALKKAQPGTPEFRAALRDAIENAQAVAVSHGVLDFSPTDHWGFRPDTGVIMKVVNGDWRLER</sequence>
<comment type="caution">
    <text evidence="5">The sequence shown here is derived from an EMBL/GenBank/DDBJ whole genome shotgun (WGS) entry which is preliminary data.</text>
</comment>
<proteinExistence type="inferred from homology"/>
<feature type="signal peptide" evidence="3">
    <location>
        <begin position="1"/>
        <end position="22"/>
    </location>
</feature>
<dbReference type="PANTHER" id="PTHR30483:SF38">
    <property type="entry name" value="BLR7848 PROTEIN"/>
    <property type="match status" value="1"/>
</dbReference>
<feature type="chain" id="PRO_5046978839" evidence="3">
    <location>
        <begin position="23"/>
        <end position="378"/>
    </location>
</feature>
<evidence type="ECO:0000313" key="6">
    <source>
        <dbReference type="Proteomes" id="UP001165541"/>
    </source>
</evidence>
<evidence type="ECO:0000256" key="1">
    <source>
        <dbReference type="ARBA" id="ARBA00010062"/>
    </source>
</evidence>
<organism evidence="5 6">
    <name type="scientific">Caldimonas mangrovi</name>
    <dbReference type="NCBI Taxonomy" id="2944811"/>
    <lineage>
        <taxon>Bacteria</taxon>
        <taxon>Pseudomonadati</taxon>
        <taxon>Pseudomonadota</taxon>
        <taxon>Betaproteobacteria</taxon>
        <taxon>Burkholderiales</taxon>
        <taxon>Sphaerotilaceae</taxon>
        <taxon>Caldimonas</taxon>
    </lineage>
</organism>
<evidence type="ECO:0000313" key="5">
    <source>
        <dbReference type="EMBL" id="MCM5682793.1"/>
    </source>
</evidence>
<dbReference type="InterPro" id="IPR051010">
    <property type="entry name" value="BCAA_transport"/>
</dbReference>
<dbReference type="Pfam" id="PF13458">
    <property type="entry name" value="Peripla_BP_6"/>
    <property type="match status" value="1"/>
</dbReference>
<dbReference type="PANTHER" id="PTHR30483">
    <property type="entry name" value="LEUCINE-SPECIFIC-BINDING PROTEIN"/>
    <property type="match status" value="1"/>
</dbReference>
<accession>A0ABT0YVL2</accession>
<reference evidence="5" key="1">
    <citation type="submission" date="2022-05" db="EMBL/GenBank/DDBJ databases">
        <title>Schlegelella sp. nov., isolated from mangrove soil.</title>
        <authorList>
            <person name="Liu Y."/>
            <person name="Ge X."/>
            <person name="Liu W."/>
        </authorList>
    </citation>
    <scope>NUCLEOTIDE SEQUENCE</scope>
    <source>
        <strain evidence="5">S2-27</strain>
    </source>
</reference>
<evidence type="ECO:0000259" key="4">
    <source>
        <dbReference type="Pfam" id="PF13458"/>
    </source>
</evidence>
<evidence type="ECO:0000256" key="2">
    <source>
        <dbReference type="ARBA" id="ARBA00022729"/>
    </source>
</evidence>
<name>A0ABT0YVL2_9BURK</name>
<dbReference type="EMBL" id="JAMKFE010000023">
    <property type="protein sequence ID" value="MCM5682793.1"/>
    <property type="molecule type" value="Genomic_DNA"/>
</dbReference>
<feature type="domain" description="Leucine-binding protein" evidence="4">
    <location>
        <begin position="24"/>
        <end position="357"/>
    </location>
</feature>